<comment type="caution">
    <text evidence="1">The sequence shown here is derived from an EMBL/GenBank/DDBJ whole genome shotgun (WGS) entry which is preliminary data.</text>
</comment>
<evidence type="ECO:0000313" key="2">
    <source>
        <dbReference type="Proteomes" id="UP000326903"/>
    </source>
</evidence>
<reference evidence="1 2" key="1">
    <citation type="submission" date="2019-09" db="EMBL/GenBank/DDBJ databases">
        <title>Draft genome sequence of Ginsengibacter sp. BR5-29.</title>
        <authorList>
            <person name="Im W.-T."/>
        </authorList>
    </citation>
    <scope>NUCLEOTIDE SEQUENCE [LARGE SCALE GENOMIC DNA]</scope>
    <source>
        <strain evidence="1 2">BR5-29</strain>
    </source>
</reference>
<organism evidence="1 2">
    <name type="scientific">Ginsengibacter hankyongi</name>
    <dbReference type="NCBI Taxonomy" id="2607284"/>
    <lineage>
        <taxon>Bacteria</taxon>
        <taxon>Pseudomonadati</taxon>
        <taxon>Bacteroidota</taxon>
        <taxon>Chitinophagia</taxon>
        <taxon>Chitinophagales</taxon>
        <taxon>Chitinophagaceae</taxon>
        <taxon>Ginsengibacter</taxon>
    </lineage>
</organism>
<proteinExistence type="predicted"/>
<dbReference type="RefSeq" id="WP_150413195.1">
    <property type="nucleotide sequence ID" value="NZ_VYQF01000001.1"/>
</dbReference>
<sequence length="272" mass="30811">MRKIIIPFDGGNFSNGAFSFACNINEKNPVLLTGIFLPAVTYTPLFFFPSAFTAPLYIPVKEGVDEEISANNIGEFKRLCDKNNIKYKVHEDLYDSALPQLTKETRFADLMIIGSEIFYSNITNGPLEYLLHALHATECPVMIVPEKFNFPVHIILAYDGSESSVYAIKQFANLFPELCSLKTMLVYAGDEKQTIPDEQLIEEFAVSHFEDLTINKIPGKDKDHFNEWLAEQSNPLLVSGSFSRSDISQLFNRSFIIKTIKDHKTPVFIAHR</sequence>
<dbReference type="Proteomes" id="UP000326903">
    <property type="component" value="Unassembled WGS sequence"/>
</dbReference>
<keyword evidence="2" id="KW-1185">Reference proteome</keyword>
<name>A0A5J5IJF3_9BACT</name>
<dbReference type="SUPFAM" id="SSF52402">
    <property type="entry name" value="Adenine nucleotide alpha hydrolases-like"/>
    <property type="match status" value="2"/>
</dbReference>
<dbReference type="Gene3D" id="3.40.50.12370">
    <property type="match status" value="1"/>
</dbReference>
<gene>
    <name evidence="1" type="ORF">FW778_03430</name>
</gene>
<dbReference type="EMBL" id="VYQF01000001">
    <property type="protein sequence ID" value="KAA9041106.1"/>
    <property type="molecule type" value="Genomic_DNA"/>
</dbReference>
<evidence type="ECO:0008006" key="3">
    <source>
        <dbReference type="Google" id="ProtNLM"/>
    </source>
</evidence>
<dbReference type="PROSITE" id="PS51257">
    <property type="entry name" value="PROKAR_LIPOPROTEIN"/>
    <property type="match status" value="1"/>
</dbReference>
<accession>A0A5J5IJF3</accession>
<evidence type="ECO:0000313" key="1">
    <source>
        <dbReference type="EMBL" id="KAA9041106.1"/>
    </source>
</evidence>
<protein>
    <recommendedName>
        <fullName evidence="3">Universal stress protein</fullName>
    </recommendedName>
</protein>
<dbReference type="AlphaFoldDB" id="A0A5J5IJF3"/>